<sequence>MGLFRGQTTVRPSERRSSARYRVDCQAKLRMPMGERQGWLYDISQEGARFTTSNPPPTGTSGLLEWAGFEAFGKIIWSNAEGCGLEFERPLSSEVIEAMAARSVSPSGPVANFGNIPVAQKGRRSLVSRN</sequence>
<dbReference type="Proteomes" id="UP000445582">
    <property type="component" value="Unassembled WGS sequence"/>
</dbReference>
<dbReference type="Pfam" id="PF07238">
    <property type="entry name" value="PilZ"/>
    <property type="match status" value="1"/>
</dbReference>
<proteinExistence type="predicted"/>
<reference evidence="2 3" key="1">
    <citation type="submission" date="2019-12" db="EMBL/GenBank/DDBJ databases">
        <title>Genomic-based taxomic classification of the family Erythrobacteraceae.</title>
        <authorList>
            <person name="Xu L."/>
        </authorList>
    </citation>
    <scope>NUCLEOTIDE SEQUENCE [LARGE SCALE GENOMIC DNA]</scope>
    <source>
        <strain evidence="2 3">MCCC 1A09965</strain>
    </source>
</reference>
<protein>
    <recommendedName>
        <fullName evidence="1">PilZ domain-containing protein</fullName>
    </recommendedName>
</protein>
<gene>
    <name evidence="2" type="ORF">GRI48_00885</name>
</gene>
<evidence type="ECO:0000313" key="3">
    <source>
        <dbReference type="Proteomes" id="UP000445582"/>
    </source>
</evidence>
<dbReference type="GO" id="GO:0035438">
    <property type="term" value="F:cyclic-di-GMP binding"/>
    <property type="evidence" value="ECO:0007669"/>
    <property type="project" value="InterPro"/>
</dbReference>
<accession>A0A844Y9L6</accession>
<dbReference type="RefSeq" id="WP_160670042.1">
    <property type="nucleotide sequence ID" value="NZ_WTYN01000001.1"/>
</dbReference>
<name>A0A844Y9L6_9SPHN</name>
<dbReference type="AlphaFoldDB" id="A0A844Y9L6"/>
<dbReference type="InterPro" id="IPR009875">
    <property type="entry name" value="PilZ_domain"/>
</dbReference>
<dbReference type="Gene3D" id="2.40.10.220">
    <property type="entry name" value="predicted glycosyltransferase like domains"/>
    <property type="match status" value="1"/>
</dbReference>
<dbReference type="SUPFAM" id="SSF141371">
    <property type="entry name" value="PilZ domain-like"/>
    <property type="match status" value="1"/>
</dbReference>
<feature type="domain" description="PilZ" evidence="1">
    <location>
        <begin position="14"/>
        <end position="96"/>
    </location>
</feature>
<comment type="caution">
    <text evidence="2">The sequence shown here is derived from an EMBL/GenBank/DDBJ whole genome shotgun (WGS) entry which is preliminary data.</text>
</comment>
<organism evidence="2 3">
    <name type="scientific">Qipengyuania oceanensis</name>
    <dbReference type="NCBI Taxonomy" id="1463597"/>
    <lineage>
        <taxon>Bacteria</taxon>
        <taxon>Pseudomonadati</taxon>
        <taxon>Pseudomonadota</taxon>
        <taxon>Alphaproteobacteria</taxon>
        <taxon>Sphingomonadales</taxon>
        <taxon>Erythrobacteraceae</taxon>
        <taxon>Qipengyuania</taxon>
    </lineage>
</organism>
<keyword evidence="3" id="KW-1185">Reference proteome</keyword>
<dbReference type="OrthoDB" id="7505938at2"/>
<evidence type="ECO:0000313" key="2">
    <source>
        <dbReference type="EMBL" id="MXO61556.1"/>
    </source>
</evidence>
<evidence type="ECO:0000259" key="1">
    <source>
        <dbReference type="Pfam" id="PF07238"/>
    </source>
</evidence>
<dbReference type="EMBL" id="WTYN01000001">
    <property type="protein sequence ID" value="MXO61556.1"/>
    <property type="molecule type" value="Genomic_DNA"/>
</dbReference>